<dbReference type="PaxDb" id="73239-Q7R821"/>
<proteinExistence type="predicted"/>
<evidence type="ECO:0000313" key="1">
    <source>
        <dbReference type="EMBL" id="EAA19841.1"/>
    </source>
</evidence>
<keyword evidence="2" id="KW-1185">Reference proteome</keyword>
<feature type="non-terminal residue" evidence="1">
    <location>
        <position position="1"/>
    </location>
</feature>
<dbReference type="AlphaFoldDB" id="Q7R821"/>
<protein>
    <submittedName>
        <fullName evidence="1">Uncharacterized protein</fullName>
    </submittedName>
</protein>
<dbReference type="InParanoid" id="Q7R821"/>
<comment type="caution">
    <text evidence="1">The sequence shown here is derived from an EMBL/GenBank/DDBJ whole genome shotgun (WGS) entry which is preliminary data.</text>
</comment>
<evidence type="ECO:0000313" key="2">
    <source>
        <dbReference type="Proteomes" id="UP000008553"/>
    </source>
</evidence>
<reference evidence="1 2" key="1">
    <citation type="journal article" date="2002" name="Nature">
        <title>Genome sequence and comparative analysis of the model rodent malaria parasite Plasmodium yoelii yoelii.</title>
        <authorList>
            <person name="Carlton J.M."/>
            <person name="Angiuoli S.V."/>
            <person name="Suh B.B."/>
            <person name="Kooij T.W."/>
            <person name="Pertea M."/>
            <person name="Silva J.C."/>
            <person name="Ermolaeva M.D."/>
            <person name="Allen J.E."/>
            <person name="Selengut J.D."/>
            <person name="Koo H.L."/>
            <person name="Peterson J.D."/>
            <person name="Pop M."/>
            <person name="Kosack D.S."/>
            <person name="Shumway M.F."/>
            <person name="Bidwell S.L."/>
            <person name="Shallom S.J."/>
            <person name="van Aken S.E."/>
            <person name="Riedmuller S.B."/>
            <person name="Feldblyum T.V."/>
            <person name="Cho J.K."/>
            <person name="Quackenbush J."/>
            <person name="Sedegah M."/>
            <person name="Shoaibi A."/>
            <person name="Cummings L.M."/>
            <person name="Florens L."/>
            <person name="Yates J.R."/>
            <person name="Raine J.D."/>
            <person name="Sinden R.E."/>
            <person name="Harris M.A."/>
            <person name="Cunningham D.A."/>
            <person name="Preiser P.R."/>
            <person name="Bergman L.W."/>
            <person name="Vaidya A.B."/>
            <person name="van Lin L.H."/>
            <person name="Janse C.J."/>
            <person name="Waters A.P."/>
            <person name="Smith H.O."/>
            <person name="White O.R."/>
            <person name="Salzberg S.L."/>
            <person name="Venter J.C."/>
            <person name="Fraser C.M."/>
            <person name="Hoffman S.L."/>
            <person name="Gardner M.J."/>
            <person name="Carucci D.J."/>
        </authorList>
    </citation>
    <scope>NUCLEOTIDE SEQUENCE [LARGE SCALE GENOMIC DNA]</scope>
    <source>
        <strain evidence="1 2">17XNL</strain>
    </source>
</reference>
<dbReference type="EMBL" id="AABL01002704">
    <property type="protein sequence ID" value="EAA19841.1"/>
    <property type="molecule type" value="Genomic_DNA"/>
</dbReference>
<accession>Q7R821</accession>
<dbReference type="Proteomes" id="UP000008553">
    <property type="component" value="Unassembled WGS sequence"/>
</dbReference>
<name>Q7R821_PLAYO</name>
<gene>
    <name evidence="1" type="ORF">PY07402</name>
</gene>
<organism evidence="1 2">
    <name type="scientific">Plasmodium yoelii yoelii</name>
    <dbReference type="NCBI Taxonomy" id="73239"/>
    <lineage>
        <taxon>Eukaryota</taxon>
        <taxon>Sar</taxon>
        <taxon>Alveolata</taxon>
        <taxon>Apicomplexa</taxon>
        <taxon>Aconoidasida</taxon>
        <taxon>Haemosporida</taxon>
        <taxon>Plasmodiidae</taxon>
        <taxon>Plasmodium</taxon>
        <taxon>Plasmodium (Vinckeia)</taxon>
    </lineage>
</organism>
<sequence length="23" mass="2914">INFHFYISIYIMDVEKNRRKKKA</sequence>